<accession>A0A543CGT7</accession>
<evidence type="ECO:0000256" key="6">
    <source>
        <dbReference type="ARBA" id="ARBA00023163"/>
    </source>
</evidence>
<reference evidence="8 9" key="1">
    <citation type="submission" date="2019-06" db="EMBL/GenBank/DDBJ databases">
        <title>Sequencing the genomes of 1000 actinobacteria strains.</title>
        <authorList>
            <person name="Klenk H.-P."/>
        </authorList>
    </citation>
    <scope>NUCLEOTIDE SEQUENCE [LARGE SCALE GENOMIC DNA]</scope>
    <source>
        <strain evidence="8 9">DSM 102200</strain>
    </source>
</reference>
<evidence type="ECO:0000256" key="7">
    <source>
        <dbReference type="PIRSR" id="PIRSR602481-1"/>
    </source>
</evidence>
<evidence type="ECO:0000256" key="3">
    <source>
        <dbReference type="ARBA" id="ARBA00022833"/>
    </source>
</evidence>
<dbReference type="RefSeq" id="WP_141955190.1">
    <property type="nucleotide sequence ID" value="NZ_VFOZ01000001.1"/>
</dbReference>
<dbReference type="GO" id="GO:0045892">
    <property type="term" value="P:negative regulation of DNA-templated transcription"/>
    <property type="evidence" value="ECO:0007669"/>
    <property type="project" value="TreeGrafter"/>
</dbReference>
<dbReference type="InterPro" id="IPR036390">
    <property type="entry name" value="WH_DNA-bd_sf"/>
</dbReference>
<dbReference type="Gene3D" id="1.10.10.10">
    <property type="entry name" value="Winged helix-like DNA-binding domain superfamily/Winged helix DNA-binding domain"/>
    <property type="match status" value="1"/>
</dbReference>
<feature type="binding site" evidence="7">
    <location>
        <position position="92"/>
    </location>
    <ligand>
        <name>Zn(2+)</name>
        <dbReference type="ChEBI" id="CHEBI:29105"/>
    </ligand>
</feature>
<keyword evidence="7" id="KW-0479">Metal-binding</keyword>
<comment type="similarity">
    <text evidence="1">Belongs to the Fur family.</text>
</comment>
<evidence type="ECO:0000313" key="9">
    <source>
        <dbReference type="Proteomes" id="UP000316096"/>
    </source>
</evidence>
<dbReference type="InterPro" id="IPR002481">
    <property type="entry name" value="FUR"/>
</dbReference>
<sequence>MTEPWHKELRARGYRVTPQRQLVLEAVTALSHATPEEICAEVQRTARGVNISTIYRTLELLEQLDMVKHTHLGHKPPTYHLAAEAEHVHLVCRECGEVYDVDPSVADGLVEVLGAGHGFETDVQHLTVYGRCRNCRKS</sequence>
<evidence type="ECO:0000256" key="1">
    <source>
        <dbReference type="ARBA" id="ARBA00007957"/>
    </source>
</evidence>
<evidence type="ECO:0000256" key="4">
    <source>
        <dbReference type="ARBA" id="ARBA00023015"/>
    </source>
</evidence>
<dbReference type="PANTHER" id="PTHR33202:SF7">
    <property type="entry name" value="FERRIC UPTAKE REGULATION PROTEIN"/>
    <property type="match status" value="1"/>
</dbReference>
<evidence type="ECO:0000256" key="5">
    <source>
        <dbReference type="ARBA" id="ARBA00023125"/>
    </source>
</evidence>
<protein>
    <submittedName>
        <fullName evidence="8">Fur family ferric uptake transcriptional regulator</fullName>
    </submittedName>
</protein>
<keyword evidence="4" id="KW-0805">Transcription regulation</keyword>
<dbReference type="GO" id="GO:0003700">
    <property type="term" value="F:DNA-binding transcription factor activity"/>
    <property type="evidence" value="ECO:0007669"/>
    <property type="project" value="InterPro"/>
</dbReference>
<dbReference type="PANTHER" id="PTHR33202">
    <property type="entry name" value="ZINC UPTAKE REGULATION PROTEIN"/>
    <property type="match status" value="1"/>
</dbReference>
<evidence type="ECO:0000313" key="8">
    <source>
        <dbReference type="EMBL" id="TQL96323.1"/>
    </source>
</evidence>
<keyword evidence="3 7" id="KW-0862">Zinc</keyword>
<feature type="binding site" evidence="7">
    <location>
        <position position="132"/>
    </location>
    <ligand>
        <name>Zn(2+)</name>
        <dbReference type="ChEBI" id="CHEBI:29105"/>
    </ligand>
</feature>
<keyword evidence="5" id="KW-0238">DNA-binding</keyword>
<dbReference type="Pfam" id="PF01475">
    <property type="entry name" value="FUR"/>
    <property type="match status" value="1"/>
</dbReference>
<proteinExistence type="inferred from homology"/>
<keyword evidence="6" id="KW-0804">Transcription</keyword>
<keyword evidence="2" id="KW-0678">Repressor</keyword>
<dbReference type="GO" id="GO:0008270">
    <property type="term" value="F:zinc ion binding"/>
    <property type="evidence" value="ECO:0007669"/>
    <property type="project" value="TreeGrafter"/>
</dbReference>
<comment type="cofactor">
    <cofactor evidence="7">
        <name>Zn(2+)</name>
        <dbReference type="ChEBI" id="CHEBI:29105"/>
    </cofactor>
    <text evidence="7">Binds 1 zinc ion per subunit.</text>
</comment>
<dbReference type="AlphaFoldDB" id="A0A543CGT7"/>
<dbReference type="GO" id="GO:0000976">
    <property type="term" value="F:transcription cis-regulatory region binding"/>
    <property type="evidence" value="ECO:0007669"/>
    <property type="project" value="TreeGrafter"/>
</dbReference>
<feature type="binding site" evidence="7">
    <location>
        <position position="135"/>
    </location>
    <ligand>
        <name>Zn(2+)</name>
        <dbReference type="ChEBI" id="CHEBI:29105"/>
    </ligand>
</feature>
<dbReference type="CDD" id="cd07153">
    <property type="entry name" value="Fur_like"/>
    <property type="match status" value="1"/>
</dbReference>
<dbReference type="InterPro" id="IPR036388">
    <property type="entry name" value="WH-like_DNA-bd_sf"/>
</dbReference>
<dbReference type="SUPFAM" id="SSF46785">
    <property type="entry name" value="Winged helix' DNA-binding domain"/>
    <property type="match status" value="1"/>
</dbReference>
<name>A0A543CGT7_9ACTN</name>
<dbReference type="GO" id="GO:1900376">
    <property type="term" value="P:regulation of secondary metabolite biosynthetic process"/>
    <property type="evidence" value="ECO:0007669"/>
    <property type="project" value="TreeGrafter"/>
</dbReference>
<dbReference type="InterPro" id="IPR043135">
    <property type="entry name" value="Fur_C"/>
</dbReference>
<gene>
    <name evidence="8" type="ORF">FB559_1849</name>
</gene>
<dbReference type="Gene3D" id="3.30.1490.190">
    <property type="match status" value="1"/>
</dbReference>
<dbReference type="OrthoDB" id="8659436at2"/>
<evidence type="ECO:0000256" key="2">
    <source>
        <dbReference type="ARBA" id="ARBA00022491"/>
    </source>
</evidence>
<organism evidence="8 9">
    <name type="scientific">Actinoallomurus bryophytorum</name>
    <dbReference type="NCBI Taxonomy" id="1490222"/>
    <lineage>
        <taxon>Bacteria</taxon>
        <taxon>Bacillati</taxon>
        <taxon>Actinomycetota</taxon>
        <taxon>Actinomycetes</taxon>
        <taxon>Streptosporangiales</taxon>
        <taxon>Thermomonosporaceae</taxon>
        <taxon>Actinoallomurus</taxon>
    </lineage>
</organism>
<dbReference type="Proteomes" id="UP000316096">
    <property type="component" value="Unassembled WGS sequence"/>
</dbReference>
<comment type="caution">
    <text evidence="8">The sequence shown here is derived from an EMBL/GenBank/DDBJ whole genome shotgun (WGS) entry which is preliminary data.</text>
</comment>
<dbReference type="EMBL" id="VFOZ01000001">
    <property type="protein sequence ID" value="TQL96323.1"/>
    <property type="molecule type" value="Genomic_DNA"/>
</dbReference>
<feature type="binding site" evidence="7">
    <location>
        <position position="95"/>
    </location>
    <ligand>
        <name>Zn(2+)</name>
        <dbReference type="ChEBI" id="CHEBI:29105"/>
    </ligand>
</feature>
<keyword evidence="9" id="KW-1185">Reference proteome</keyword>